<gene>
    <name evidence="1" type="ORF">FHP25_38855</name>
</gene>
<evidence type="ECO:0000313" key="2">
    <source>
        <dbReference type="Proteomes" id="UP000321638"/>
    </source>
</evidence>
<proteinExistence type="predicted"/>
<comment type="caution">
    <text evidence="1">The sequence shown here is derived from an EMBL/GenBank/DDBJ whole genome shotgun (WGS) entry which is preliminary data.</text>
</comment>
<accession>A0A5C8P6Z5</accession>
<dbReference type="Proteomes" id="UP000321638">
    <property type="component" value="Unassembled WGS sequence"/>
</dbReference>
<keyword evidence="2" id="KW-1185">Reference proteome</keyword>
<name>A0A5C8P6Z5_9HYPH</name>
<protein>
    <submittedName>
        <fullName evidence="1">DUF488 domain-containing protein</fullName>
    </submittedName>
</protein>
<dbReference type="InterPro" id="IPR014519">
    <property type="entry name" value="UCP024492"/>
</dbReference>
<dbReference type="PANTHER" id="PTHR39337:SF1">
    <property type="entry name" value="BLR5642 PROTEIN"/>
    <property type="match status" value="1"/>
</dbReference>
<dbReference type="InterPro" id="IPR007438">
    <property type="entry name" value="DUF488"/>
</dbReference>
<dbReference type="RefSeq" id="WP_147852399.1">
    <property type="nucleotide sequence ID" value="NZ_VDUZ01000081.1"/>
</dbReference>
<reference evidence="1 2" key="1">
    <citation type="submission" date="2019-06" db="EMBL/GenBank/DDBJ databases">
        <title>New taxonomy in bacterial strain CC-CFT640, isolated from vineyard.</title>
        <authorList>
            <person name="Lin S.-Y."/>
            <person name="Tsai C.-F."/>
            <person name="Young C.-C."/>
        </authorList>
    </citation>
    <scope>NUCLEOTIDE SEQUENCE [LARGE SCALE GENOMIC DNA]</scope>
    <source>
        <strain evidence="1 2">CC-CFT640</strain>
    </source>
</reference>
<dbReference type="PANTHER" id="PTHR39337">
    <property type="entry name" value="BLR5642 PROTEIN"/>
    <property type="match status" value="1"/>
</dbReference>
<dbReference type="OrthoDB" id="9789109at2"/>
<dbReference type="Pfam" id="PF04343">
    <property type="entry name" value="DUF488"/>
    <property type="match status" value="1"/>
</dbReference>
<organism evidence="1 2">
    <name type="scientific">Vineibacter terrae</name>
    <dbReference type="NCBI Taxonomy" id="2586908"/>
    <lineage>
        <taxon>Bacteria</taxon>
        <taxon>Pseudomonadati</taxon>
        <taxon>Pseudomonadota</taxon>
        <taxon>Alphaproteobacteria</taxon>
        <taxon>Hyphomicrobiales</taxon>
        <taxon>Vineibacter</taxon>
    </lineage>
</organism>
<dbReference type="PIRSF" id="PIRSF024492">
    <property type="entry name" value="UCP024492"/>
    <property type="match status" value="1"/>
</dbReference>
<dbReference type="EMBL" id="VDUZ01000081">
    <property type="protein sequence ID" value="TXL69496.1"/>
    <property type="molecule type" value="Genomic_DNA"/>
</dbReference>
<sequence length="182" mass="20386">MTNTFFTIGHSTRPLAQFVSLLQESGVDLVVDVRSIPRSRTNPQFNQQELSAELSSWQIGYEHITELGGLRGRTRNARPCLNAHWRLRSFQNYADYALTAPFASGLARLRERGRQHRCAVMCAEAVWWRCHRRIIADHLLAAGERVMHILGPSHVVAASLTAGAVVRDDGTVVYPAEGPRLE</sequence>
<dbReference type="AlphaFoldDB" id="A0A5C8P6Z5"/>
<evidence type="ECO:0000313" key="1">
    <source>
        <dbReference type="EMBL" id="TXL69496.1"/>
    </source>
</evidence>